<comment type="subcellular location">
    <subcellularLocation>
        <location evidence="1">Cytoplasm</location>
    </subcellularLocation>
</comment>
<feature type="domain" description="GDPGP1-like N-terminal" evidence="10">
    <location>
        <begin position="70"/>
        <end position="236"/>
    </location>
</feature>
<evidence type="ECO:0000313" key="12">
    <source>
        <dbReference type="Proteomes" id="UP001179952"/>
    </source>
</evidence>
<dbReference type="Pfam" id="PF26217">
    <property type="entry name" value="GDPGP1_N"/>
    <property type="match status" value="1"/>
</dbReference>
<protein>
    <submittedName>
        <fullName evidence="11">GDP-L-galactose phosphorylase 1</fullName>
    </submittedName>
</protein>
<dbReference type="InterPro" id="IPR058866">
    <property type="entry name" value="GDPGP1_N"/>
</dbReference>
<evidence type="ECO:0000256" key="2">
    <source>
        <dbReference type="ARBA" id="ARBA00006451"/>
    </source>
</evidence>
<dbReference type="GO" id="GO:0016787">
    <property type="term" value="F:hydrolase activity"/>
    <property type="evidence" value="ECO:0007669"/>
    <property type="project" value="UniProtKB-KW"/>
</dbReference>
<evidence type="ECO:0000256" key="4">
    <source>
        <dbReference type="ARBA" id="ARBA00022658"/>
    </source>
</evidence>
<comment type="similarity">
    <text evidence="2">Belongs to the GDPGP1 family.</text>
</comment>
<gene>
    <name evidence="11" type="ORF">QJS04_geneDACA014244</name>
</gene>
<evidence type="ECO:0000256" key="1">
    <source>
        <dbReference type="ARBA" id="ARBA00004496"/>
    </source>
</evidence>
<evidence type="ECO:0000256" key="6">
    <source>
        <dbReference type="ARBA" id="ARBA00022695"/>
    </source>
</evidence>
<keyword evidence="6" id="KW-0548">Nucleotidyltransferase</keyword>
<dbReference type="GO" id="GO:0005737">
    <property type="term" value="C:cytoplasm"/>
    <property type="evidence" value="ECO:0007669"/>
    <property type="project" value="UniProtKB-SubCell"/>
</dbReference>
<keyword evidence="7" id="KW-0547">Nucleotide-binding</keyword>
<sequence>MVSVNAFEDEYSPLNQNGGLEPFRSLSVPLRGNLSKFKFPLYLIGEIRCVSKNDGERGLICASEQESTLMDPLLLAQWEDRAWKGLLKYDVTACETKIIDGERELIAQLNEGWDLSSFTEIEKSKFRPLNSSNFNYSTHCEHILFCVSSGESANSEFIPSAAVHDDAVMVIVNRNPIEYGHVFLVPLSSHNWPQNLDDRSLEMILRISVEVNNNCFHVFYDHPASLCVDKVHFQACYFANLLPVEFLPVVSVYDRFPEEGVRISEVANYPMKALVFEAGQSLKVFVKVVTEICSYLQDQSIPFNLLITDCGRKIFLFLQVTDLAAGRSLFAWECGGHFIFKSRHDFDRASEEAVVKRMVSASIDDRSFEVLKKLFCGIADKNAC</sequence>
<keyword evidence="8" id="KW-0378">Hydrolase</keyword>
<dbReference type="GO" id="GO:0080048">
    <property type="term" value="F:GDP-D-glucose phosphorylase activity"/>
    <property type="evidence" value="ECO:0007669"/>
    <property type="project" value="InterPro"/>
</dbReference>
<organism evidence="11 12">
    <name type="scientific">Acorus gramineus</name>
    <name type="common">Dwarf sweet flag</name>
    <dbReference type="NCBI Taxonomy" id="55184"/>
    <lineage>
        <taxon>Eukaryota</taxon>
        <taxon>Viridiplantae</taxon>
        <taxon>Streptophyta</taxon>
        <taxon>Embryophyta</taxon>
        <taxon>Tracheophyta</taxon>
        <taxon>Spermatophyta</taxon>
        <taxon>Magnoliopsida</taxon>
        <taxon>Liliopsida</taxon>
        <taxon>Acoraceae</taxon>
        <taxon>Acorus</taxon>
    </lineage>
</organism>
<dbReference type="PANTHER" id="PTHR20884:SF9">
    <property type="entry name" value="OS12G0612100 PROTEIN"/>
    <property type="match status" value="1"/>
</dbReference>
<dbReference type="PANTHER" id="PTHR20884">
    <property type="entry name" value="GDP-D-GLUCOSE PHOSPHORYLASE 1"/>
    <property type="match status" value="1"/>
</dbReference>
<accession>A0AAV9BTV9</accession>
<dbReference type="InterPro" id="IPR058865">
    <property type="entry name" value="GDPGP1_C"/>
</dbReference>
<reference evidence="11" key="2">
    <citation type="submission" date="2023-06" db="EMBL/GenBank/DDBJ databases">
        <authorList>
            <person name="Ma L."/>
            <person name="Liu K.-W."/>
            <person name="Li Z."/>
            <person name="Hsiao Y.-Y."/>
            <person name="Qi Y."/>
            <person name="Fu T."/>
            <person name="Tang G."/>
            <person name="Zhang D."/>
            <person name="Sun W.-H."/>
            <person name="Liu D.-K."/>
            <person name="Li Y."/>
            <person name="Chen G.-Z."/>
            <person name="Liu X.-D."/>
            <person name="Liao X.-Y."/>
            <person name="Jiang Y.-T."/>
            <person name="Yu X."/>
            <person name="Hao Y."/>
            <person name="Huang J."/>
            <person name="Zhao X.-W."/>
            <person name="Ke S."/>
            <person name="Chen Y.-Y."/>
            <person name="Wu W.-L."/>
            <person name="Hsu J.-L."/>
            <person name="Lin Y.-F."/>
            <person name="Huang M.-D."/>
            <person name="Li C.-Y."/>
            <person name="Huang L."/>
            <person name="Wang Z.-W."/>
            <person name="Zhao X."/>
            <person name="Zhong W.-Y."/>
            <person name="Peng D.-H."/>
            <person name="Ahmad S."/>
            <person name="Lan S."/>
            <person name="Zhang J.-S."/>
            <person name="Tsai W.-C."/>
            <person name="Van De Peer Y."/>
            <person name="Liu Z.-J."/>
        </authorList>
    </citation>
    <scope>NUCLEOTIDE SEQUENCE</scope>
    <source>
        <strain evidence="11">SCP</strain>
        <tissue evidence="11">Leaves</tissue>
    </source>
</reference>
<dbReference type="GO" id="GO:0000166">
    <property type="term" value="F:nucleotide binding"/>
    <property type="evidence" value="ECO:0007669"/>
    <property type="project" value="UniProtKB-KW"/>
</dbReference>
<dbReference type="InterPro" id="IPR026506">
    <property type="entry name" value="GDPGP"/>
</dbReference>
<dbReference type="Proteomes" id="UP001179952">
    <property type="component" value="Unassembled WGS sequence"/>
</dbReference>
<evidence type="ECO:0000256" key="7">
    <source>
        <dbReference type="ARBA" id="ARBA00022741"/>
    </source>
</evidence>
<keyword evidence="3" id="KW-0963">Cytoplasm</keyword>
<reference evidence="11" key="1">
    <citation type="journal article" date="2023" name="Nat. Commun.">
        <title>Diploid and tetraploid genomes of Acorus and the evolution of monocots.</title>
        <authorList>
            <person name="Ma L."/>
            <person name="Liu K.W."/>
            <person name="Li Z."/>
            <person name="Hsiao Y.Y."/>
            <person name="Qi Y."/>
            <person name="Fu T."/>
            <person name="Tang G.D."/>
            <person name="Zhang D."/>
            <person name="Sun W.H."/>
            <person name="Liu D.K."/>
            <person name="Li Y."/>
            <person name="Chen G.Z."/>
            <person name="Liu X.D."/>
            <person name="Liao X.Y."/>
            <person name="Jiang Y.T."/>
            <person name="Yu X."/>
            <person name="Hao Y."/>
            <person name="Huang J."/>
            <person name="Zhao X.W."/>
            <person name="Ke S."/>
            <person name="Chen Y.Y."/>
            <person name="Wu W.L."/>
            <person name="Hsu J.L."/>
            <person name="Lin Y.F."/>
            <person name="Huang M.D."/>
            <person name="Li C.Y."/>
            <person name="Huang L."/>
            <person name="Wang Z.W."/>
            <person name="Zhao X."/>
            <person name="Zhong W.Y."/>
            <person name="Peng D.H."/>
            <person name="Ahmad S."/>
            <person name="Lan S."/>
            <person name="Zhang J.S."/>
            <person name="Tsai W.C."/>
            <person name="Van de Peer Y."/>
            <person name="Liu Z.J."/>
        </authorList>
    </citation>
    <scope>NUCLEOTIDE SEQUENCE</scope>
    <source>
        <strain evidence="11">SCP</strain>
    </source>
</reference>
<dbReference type="AlphaFoldDB" id="A0AAV9BTV9"/>
<keyword evidence="12" id="KW-1185">Reference proteome</keyword>
<keyword evidence="5" id="KW-0808">Transferase</keyword>
<feature type="domain" description="GDPGP1-like C-terminal" evidence="9">
    <location>
        <begin position="243"/>
        <end position="381"/>
    </location>
</feature>
<dbReference type="EMBL" id="JAUJYN010000001">
    <property type="protein sequence ID" value="KAK1280120.1"/>
    <property type="molecule type" value="Genomic_DNA"/>
</dbReference>
<evidence type="ECO:0000256" key="8">
    <source>
        <dbReference type="ARBA" id="ARBA00022801"/>
    </source>
</evidence>
<evidence type="ECO:0000259" key="9">
    <source>
        <dbReference type="Pfam" id="PF26216"/>
    </source>
</evidence>
<name>A0AAV9BTV9_ACOGR</name>
<evidence type="ECO:0000256" key="5">
    <source>
        <dbReference type="ARBA" id="ARBA00022679"/>
    </source>
</evidence>
<dbReference type="GO" id="GO:0005085">
    <property type="term" value="F:guanyl-nucleotide exchange factor activity"/>
    <property type="evidence" value="ECO:0007669"/>
    <property type="project" value="UniProtKB-KW"/>
</dbReference>
<dbReference type="GO" id="GO:0006006">
    <property type="term" value="P:glucose metabolic process"/>
    <property type="evidence" value="ECO:0007669"/>
    <property type="project" value="TreeGrafter"/>
</dbReference>
<dbReference type="Pfam" id="PF26216">
    <property type="entry name" value="GDPGP1_C"/>
    <property type="match status" value="1"/>
</dbReference>
<evidence type="ECO:0000256" key="3">
    <source>
        <dbReference type="ARBA" id="ARBA00022490"/>
    </source>
</evidence>
<evidence type="ECO:0000313" key="11">
    <source>
        <dbReference type="EMBL" id="KAK1280120.1"/>
    </source>
</evidence>
<keyword evidence="4" id="KW-0344">Guanine-nucleotide releasing factor</keyword>
<comment type="caution">
    <text evidence="11">The sequence shown here is derived from an EMBL/GenBank/DDBJ whole genome shotgun (WGS) entry which is preliminary data.</text>
</comment>
<proteinExistence type="inferred from homology"/>
<evidence type="ECO:0000259" key="10">
    <source>
        <dbReference type="Pfam" id="PF26217"/>
    </source>
</evidence>